<evidence type="ECO:0000313" key="2">
    <source>
        <dbReference type="EMBL" id="CEM15802.1"/>
    </source>
</evidence>
<dbReference type="AlphaFoldDB" id="A0A0G4FNJ6"/>
<sequence>MESSCPAGSSASGAGCTRTTFTQVQSCPAGYTDTGSACVTIATVPATPVTMAAPAPTKYSAPTKHSRRHRHKHD</sequence>
<proteinExistence type="predicted"/>
<reference evidence="2" key="1">
    <citation type="submission" date="2014-11" db="EMBL/GenBank/DDBJ databases">
        <authorList>
            <person name="Otto D Thomas"/>
            <person name="Naeem Raeece"/>
        </authorList>
    </citation>
    <scope>NUCLEOTIDE SEQUENCE</scope>
</reference>
<name>A0A0G4FNJ6_9ALVE</name>
<accession>A0A0G4FNJ6</accession>
<evidence type="ECO:0000256" key="1">
    <source>
        <dbReference type="SAM" id="MobiDB-lite"/>
    </source>
</evidence>
<dbReference type="VEuPathDB" id="CryptoDB:Cvel_3562"/>
<gene>
    <name evidence="2" type="ORF">Cvel_3562</name>
</gene>
<feature type="region of interest" description="Disordered" evidence="1">
    <location>
        <begin position="51"/>
        <end position="74"/>
    </location>
</feature>
<organism evidence="2">
    <name type="scientific">Chromera velia CCMP2878</name>
    <dbReference type="NCBI Taxonomy" id="1169474"/>
    <lineage>
        <taxon>Eukaryota</taxon>
        <taxon>Sar</taxon>
        <taxon>Alveolata</taxon>
        <taxon>Colpodellida</taxon>
        <taxon>Chromeraceae</taxon>
        <taxon>Chromera</taxon>
    </lineage>
</organism>
<feature type="compositionally biased region" description="Basic residues" evidence="1">
    <location>
        <begin position="64"/>
        <end position="74"/>
    </location>
</feature>
<dbReference type="EMBL" id="CDMZ01000507">
    <property type="protein sequence ID" value="CEM15802.1"/>
    <property type="molecule type" value="Genomic_DNA"/>
</dbReference>
<protein>
    <submittedName>
        <fullName evidence="2">Uncharacterized protein</fullName>
    </submittedName>
</protein>